<reference evidence="2 3" key="1">
    <citation type="journal article" date="2018" name="Nat. Biotechnol.">
        <title>A standardized bacterial taxonomy based on genome phylogeny substantially revises the tree of life.</title>
        <authorList>
            <person name="Parks D.H."/>
            <person name="Chuvochina M."/>
            <person name="Waite D.W."/>
            <person name="Rinke C."/>
            <person name="Skarshewski A."/>
            <person name="Chaumeil P.A."/>
            <person name="Hugenholtz P."/>
        </authorList>
    </citation>
    <scope>NUCLEOTIDE SEQUENCE [LARGE SCALE GENOMIC DNA]</scope>
    <source>
        <strain evidence="2">UBA11482</strain>
    </source>
</reference>
<dbReference type="EMBL" id="DNWC01000145">
    <property type="protein sequence ID" value="HBJ09569.1"/>
    <property type="molecule type" value="Genomic_DNA"/>
</dbReference>
<proteinExistence type="predicted"/>
<name>A0A316R376_9BACT</name>
<evidence type="ECO:0000313" key="3">
    <source>
        <dbReference type="Proteomes" id="UP000262954"/>
    </source>
</evidence>
<feature type="region of interest" description="Disordered" evidence="1">
    <location>
        <begin position="80"/>
        <end position="103"/>
    </location>
</feature>
<gene>
    <name evidence="2" type="ORF">DDY73_11265</name>
</gene>
<dbReference type="Proteomes" id="UP000262954">
    <property type="component" value="Unassembled WGS sequence"/>
</dbReference>
<evidence type="ECO:0000256" key="1">
    <source>
        <dbReference type="SAM" id="MobiDB-lite"/>
    </source>
</evidence>
<organism evidence="2 3">
    <name type="scientific">Coprobacter fastidiosus</name>
    <dbReference type="NCBI Taxonomy" id="1099853"/>
    <lineage>
        <taxon>Bacteria</taxon>
        <taxon>Pseudomonadati</taxon>
        <taxon>Bacteroidota</taxon>
        <taxon>Bacteroidia</taxon>
        <taxon>Bacteroidales</taxon>
        <taxon>Barnesiellaceae</taxon>
        <taxon>Coprobacter</taxon>
    </lineage>
</organism>
<evidence type="ECO:0000313" key="2">
    <source>
        <dbReference type="EMBL" id="HBJ09569.1"/>
    </source>
</evidence>
<comment type="caution">
    <text evidence="2">The sequence shown here is derived from an EMBL/GenBank/DDBJ whole genome shotgun (WGS) entry which is preliminary data.</text>
</comment>
<sequence>MYMEQIFRTLQELEELLKLIDKSSPEVPDILYKLAVEKAEAVTEKVKGLPSVNSGIPEDKMVSGNDSEDVIVDTCACGGEKRMKTEEPETSATRSDEKSFQEKKDDLVQDSLMMEQNSLDFVVTGGMEESCPESENLSVVEKERELKDIRKLMSLNDKFRFRRELFVNSDEVMNNTLEALNEISSFEESVAFLQDQFGWDIENNEPAVEFFNILEKRFTN</sequence>
<protein>
    <submittedName>
        <fullName evidence="2">Uncharacterized protein</fullName>
    </submittedName>
</protein>
<feature type="compositionally biased region" description="Basic and acidic residues" evidence="1">
    <location>
        <begin position="94"/>
        <end position="103"/>
    </location>
</feature>
<accession>A0A316R376</accession>
<dbReference type="AlphaFoldDB" id="A0A316R376"/>